<dbReference type="Proteomes" id="UP000271162">
    <property type="component" value="Unassembled WGS sequence"/>
</dbReference>
<evidence type="ECO:0000313" key="6">
    <source>
        <dbReference type="Proteomes" id="UP000271162"/>
    </source>
</evidence>
<name>A0A0N4YNH4_NIPBR</name>
<dbReference type="GO" id="GO:0042302">
    <property type="term" value="F:structural constituent of cuticle"/>
    <property type="evidence" value="ECO:0007669"/>
    <property type="project" value="InterPro"/>
</dbReference>
<organism evidence="7">
    <name type="scientific">Nippostrongylus brasiliensis</name>
    <name type="common">Rat hookworm</name>
    <dbReference type="NCBI Taxonomy" id="27835"/>
    <lineage>
        <taxon>Eukaryota</taxon>
        <taxon>Metazoa</taxon>
        <taxon>Ecdysozoa</taxon>
        <taxon>Nematoda</taxon>
        <taxon>Chromadorea</taxon>
        <taxon>Rhabditida</taxon>
        <taxon>Rhabditina</taxon>
        <taxon>Rhabditomorpha</taxon>
        <taxon>Strongyloidea</taxon>
        <taxon>Heligmosomidae</taxon>
        <taxon>Nippostrongylus</taxon>
    </lineage>
</organism>
<sequence>MSVQSAFDDKVFSMGAIQLLSGVAALAVIGSIVSLVYMVNDINTFYNDAIHDLNEFKKVANSAWHKMTPHPAELTRERRSVKTRRGAGPTCGCASGPNTCPPGPPGPPGNPGTAGQPGRDGNPGQPGGPGVPGGDAAYCPCPSRSGAAVQSDAPSADYKQ</sequence>
<dbReference type="PANTHER" id="PTHR24637">
    <property type="entry name" value="COLLAGEN"/>
    <property type="match status" value="1"/>
</dbReference>
<dbReference type="InterPro" id="IPR002486">
    <property type="entry name" value="Col_cuticle_N"/>
</dbReference>
<reference evidence="7" key="1">
    <citation type="submission" date="2017-02" db="UniProtKB">
        <authorList>
            <consortium name="WormBaseParasite"/>
        </authorList>
    </citation>
    <scope>IDENTIFICATION</scope>
</reference>
<dbReference type="WBParaSite" id="NBR_0001878601-mRNA-1">
    <property type="protein sequence ID" value="NBR_0001878601-mRNA-1"/>
    <property type="gene ID" value="NBR_0001878601"/>
</dbReference>
<evidence type="ECO:0000256" key="2">
    <source>
        <dbReference type="SAM" id="MobiDB-lite"/>
    </source>
</evidence>
<evidence type="ECO:0000313" key="7">
    <source>
        <dbReference type="WBParaSite" id="NBR_0001878601-mRNA-1"/>
    </source>
</evidence>
<dbReference type="PANTHER" id="PTHR24637:SF236">
    <property type="entry name" value="NEMATODE CUTICLE COLLAGEN N-TERMINAL DOMAIN-CONTAINING PROTEIN"/>
    <property type="match status" value="1"/>
</dbReference>
<feature type="domain" description="Nematode cuticle collagen N-terminal" evidence="4">
    <location>
        <begin position="17"/>
        <end position="67"/>
    </location>
</feature>
<dbReference type="EMBL" id="UYSL01023666">
    <property type="protein sequence ID" value="VDL82512.1"/>
    <property type="molecule type" value="Genomic_DNA"/>
</dbReference>
<reference evidence="5 6" key="2">
    <citation type="submission" date="2018-11" db="EMBL/GenBank/DDBJ databases">
        <authorList>
            <consortium name="Pathogen Informatics"/>
        </authorList>
    </citation>
    <scope>NUCLEOTIDE SEQUENCE [LARGE SCALE GENOMIC DNA]</scope>
</reference>
<feature type="compositionally biased region" description="Pro residues" evidence="2">
    <location>
        <begin position="99"/>
        <end position="110"/>
    </location>
</feature>
<evidence type="ECO:0000256" key="3">
    <source>
        <dbReference type="SAM" id="Phobius"/>
    </source>
</evidence>
<evidence type="ECO:0000259" key="4">
    <source>
        <dbReference type="SMART" id="SM01088"/>
    </source>
</evidence>
<feature type="transmembrane region" description="Helical" evidence="3">
    <location>
        <begin position="12"/>
        <end position="37"/>
    </location>
</feature>
<dbReference type="AlphaFoldDB" id="A0A0N4YNH4"/>
<keyword evidence="6" id="KW-1185">Reference proteome</keyword>
<dbReference type="Pfam" id="PF01484">
    <property type="entry name" value="Col_cuticle_N"/>
    <property type="match status" value="1"/>
</dbReference>
<keyword evidence="1" id="KW-0677">Repeat</keyword>
<protein>
    <submittedName>
        <fullName evidence="7">Col_cuticle_N domain-containing protein</fullName>
    </submittedName>
</protein>
<feature type="region of interest" description="Disordered" evidence="2">
    <location>
        <begin position="67"/>
        <end position="160"/>
    </location>
</feature>
<accession>A0A0N4YNH4</accession>
<evidence type="ECO:0000313" key="5">
    <source>
        <dbReference type="EMBL" id="VDL82512.1"/>
    </source>
</evidence>
<gene>
    <name evidence="5" type="ORF">NBR_LOCUS18787</name>
</gene>
<feature type="compositionally biased region" description="Gly residues" evidence="2">
    <location>
        <begin position="124"/>
        <end position="133"/>
    </location>
</feature>
<feature type="compositionally biased region" description="Low complexity" evidence="2">
    <location>
        <begin position="111"/>
        <end position="123"/>
    </location>
</feature>
<keyword evidence="3" id="KW-0812">Transmembrane</keyword>
<keyword evidence="3" id="KW-0472">Membrane</keyword>
<dbReference type="SMART" id="SM01088">
    <property type="entry name" value="Col_cuticle_N"/>
    <property type="match status" value="1"/>
</dbReference>
<keyword evidence="3" id="KW-1133">Transmembrane helix</keyword>
<dbReference type="STRING" id="27835.A0A0N4YNH4"/>
<evidence type="ECO:0000256" key="1">
    <source>
        <dbReference type="ARBA" id="ARBA00022737"/>
    </source>
</evidence>
<proteinExistence type="predicted"/>